<dbReference type="Proteomes" id="UP000774326">
    <property type="component" value="Unassembled WGS sequence"/>
</dbReference>
<reference evidence="1" key="1">
    <citation type="journal article" date="2021" name="Open Biol.">
        <title>Shared evolutionary footprints suggest mitochondrial oxidative damage underlies multiple complex I losses in fungi.</title>
        <authorList>
            <person name="Schikora-Tamarit M.A."/>
            <person name="Marcet-Houben M."/>
            <person name="Nosek J."/>
            <person name="Gabaldon T."/>
        </authorList>
    </citation>
    <scope>NUCLEOTIDE SEQUENCE</scope>
    <source>
        <strain evidence="1">CBS2887</strain>
    </source>
</reference>
<evidence type="ECO:0000313" key="2">
    <source>
        <dbReference type="Proteomes" id="UP000774326"/>
    </source>
</evidence>
<sequence>MPICVCEPSVTDDDDDDDDCNCWIIVTSLFKESNRSSRLCISWPVSRIFCCARPRDKHSILLFPITSFFFDSLCDLPTIDLDSFKMFFVSLTTDIHWLRSVIGSLVFVKSQTCFIFSCVLFVGVLVNVPGGRLRNSLKINVFLHLESLLFNNP</sequence>
<organism evidence="1 2">
    <name type="scientific">Wickerhamomyces pijperi</name>
    <name type="common">Yeast</name>
    <name type="synonym">Pichia pijperi</name>
    <dbReference type="NCBI Taxonomy" id="599730"/>
    <lineage>
        <taxon>Eukaryota</taxon>
        <taxon>Fungi</taxon>
        <taxon>Dikarya</taxon>
        <taxon>Ascomycota</taxon>
        <taxon>Saccharomycotina</taxon>
        <taxon>Saccharomycetes</taxon>
        <taxon>Phaffomycetales</taxon>
        <taxon>Wickerhamomycetaceae</taxon>
        <taxon>Wickerhamomyces</taxon>
    </lineage>
</organism>
<name>A0A9P8Q528_WICPI</name>
<proteinExistence type="predicted"/>
<comment type="caution">
    <text evidence="1">The sequence shown here is derived from an EMBL/GenBank/DDBJ whole genome shotgun (WGS) entry which is preliminary data.</text>
</comment>
<keyword evidence="2" id="KW-1185">Reference proteome</keyword>
<protein>
    <submittedName>
        <fullName evidence="1">Uncharacterized protein</fullName>
    </submittedName>
</protein>
<dbReference type="EMBL" id="JAEUBG010003318">
    <property type="protein sequence ID" value="KAH3682949.1"/>
    <property type="molecule type" value="Genomic_DNA"/>
</dbReference>
<accession>A0A9P8Q528</accession>
<evidence type="ECO:0000313" key="1">
    <source>
        <dbReference type="EMBL" id="KAH3682949.1"/>
    </source>
</evidence>
<dbReference type="AlphaFoldDB" id="A0A9P8Q528"/>
<reference evidence="1" key="2">
    <citation type="submission" date="2021-01" db="EMBL/GenBank/DDBJ databases">
        <authorList>
            <person name="Schikora-Tamarit M.A."/>
        </authorList>
    </citation>
    <scope>NUCLEOTIDE SEQUENCE</scope>
    <source>
        <strain evidence="1">CBS2887</strain>
    </source>
</reference>
<gene>
    <name evidence="1" type="ORF">WICPIJ_006079</name>
</gene>